<organism evidence="1 2">
    <name type="scientific">Araneus ventricosus</name>
    <name type="common">Orbweaver spider</name>
    <name type="synonym">Epeira ventricosa</name>
    <dbReference type="NCBI Taxonomy" id="182803"/>
    <lineage>
        <taxon>Eukaryota</taxon>
        <taxon>Metazoa</taxon>
        <taxon>Ecdysozoa</taxon>
        <taxon>Arthropoda</taxon>
        <taxon>Chelicerata</taxon>
        <taxon>Arachnida</taxon>
        <taxon>Araneae</taxon>
        <taxon>Araneomorphae</taxon>
        <taxon>Entelegynae</taxon>
        <taxon>Araneoidea</taxon>
        <taxon>Araneidae</taxon>
        <taxon>Araneus</taxon>
    </lineage>
</organism>
<dbReference type="Proteomes" id="UP000499080">
    <property type="component" value="Unassembled WGS sequence"/>
</dbReference>
<comment type="caution">
    <text evidence="1">The sequence shown here is derived from an EMBL/GenBank/DDBJ whole genome shotgun (WGS) entry which is preliminary data.</text>
</comment>
<evidence type="ECO:0000313" key="2">
    <source>
        <dbReference type="Proteomes" id="UP000499080"/>
    </source>
</evidence>
<reference evidence="1 2" key="1">
    <citation type="journal article" date="2019" name="Sci. Rep.">
        <title>Orb-weaving spider Araneus ventricosus genome elucidates the spidroin gene catalogue.</title>
        <authorList>
            <person name="Kono N."/>
            <person name="Nakamura H."/>
            <person name="Ohtoshi R."/>
            <person name="Moran D.A.P."/>
            <person name="Shinohara A."/>
            <person name="Yoshida Y."/>
            <person name="Fujiwara M."/>
            <person name="Mori M."/>
            <person name="Tomita M."/>
            <person name="Arakawa K."/>
        </authorList>
    </citation>
    <scope>NUCLEOTIDE SEQUENCE [LARGE SCALE GENOMIC DNA]</scope>
</reference>
<dbReference type="EMBL" id="BGPR01000025">
    <property type="protein sequence ID" value="GBL81261.1"/>
    <property type="molecule type" value="Genomic_DNA"/>
</dbReference>
<proteinExistence type="predicted"/>
<sequence>MRSLALRRLVSARNENRGSSEVRIFQVPKIDFKASDYFALINWQRVEHFEPPLLMNVPFKEIEATKRKPVPMAREFVGWLQHSEETSVNDRKVKRSGQRPQYSSYGQLYNVSVNEVRSLRFL</sequence>
<protein>
    <submittedName>
        <fullName evidence="1">Uncharacterized protein</fullName>
    </submittedName>
</protein>
<accession>A0A4Y2AMY5</accession>
<dbReference type="PANTHER" id="PTHR46409:SF1">
    <property type="entry name" value="HTH PSQ-TYPE DOMAIN-CONTAINING PROTEIN"/>
    <property type="match status" value="1"/>
</dbReference>
<dbReference type="PANTHER" id="PTHR46409">
    <property type="entry name" value="HTH PSQ-TYPE DOMAIN-CONTAINING PROTEIN"/>
    <property type="match status" value="1"/>
</dbReference>
<dbReference type="AlphaFoldDB" id="A0A4Y2AMY5"/>
<evidence type="ECO:0000313" key="1">
    <source>
        <dbReference type="EMBL" id="GBL81261.1"/>
    </source>
</evidence>
<gene>
    <name evidence="1" type="ORF">AVEN_143587_1</name>
</gene>
<name>A0A4Y2AMY5_ARAVE</name>
<keyword evidence="2" id="KW-1185">Reference proteome</keyword>